<accession>A0A563EH01</accession>
<organism evidence="1 2">
    <name type="scientific">Lentzea tibetensis</name>
    <dbReference type="NCBI Taxonomy" id="2591470"/>
    <lineage>
        <taxon>Bacteria</taxon>
        <taxon>Bacillati</taxon>
        <taxon>Actinomycetota</taxon>
        <taxon>Actinomycetes</taxon>
        <taxon>Pseudonocardiales</taxon>
        <taxon>Pseudonocardiaceae</taxon>
        <taxon>Lentzea</taxon>
    </lineage>
</organism>
<evidence type="ECO:0000313" key="2">
    <source>
        <dbReference type="Proteomes" id="UP000316639"/>
    </source>
</evidence>
<sequence length="421" mass="46081">MSHDLPAGGMTELWHEVLEGPLGGAVEAVERFGEWRPADEAGQELFARLAAADPGVIAAFAEPDPCVTIPAEYPQDLTFSPDLSEVALIPGLEDTATLEIYAVADGRLVDRRPMPDETLQPWDYQVLHVGDAIVHLERRDSDRGGWEWTVVRRRAPHWSSEVLDEFNAGTTKLAPVPGGFVVGAGEFFLFGAADGPLRGPVVFRDDRPRTLLTTDPASGRIAVIVGSPGSTYAQTELLVLDADLQVVASAAINGEGQHIHHGWFCGPDRLLTHGRWYHVKSWEVAGESLVVQRSRHLDKWEHRYASHLPPLGTTPLPGSMRVAVERDGNPPLWLDACTVEILETPSFGSRCPLWVSPGGEYVVFEAREETEIHDLRQLELADLLTRPMARVRPSDVDAVATAGSAAVLELLKACVTYRLAR</sequence>
<comment type="caution">
    <text evidence="1">The sequence shown here is derived from an EMBL/GenBank/DDBJ whole genome shotgun (WGS) entry which is preliminary data.</text>
</comment>
<gene>
    <name evidence="1" type="ORF">FKR81_38525</name>
</gene>
<reference evidence="1 2" key="1">
    <citation type="submission" date="2019-07" db="EMBL/GenBank/DDBJ databases">
        <title>Lentzea xizangensis sp. nov., isolated from Qinghai-Tibetan Plateau Soils.</title>
        <authorList>
            <person name="Huang J."/>
        </authorList>
    </citation>
    <scope>NUCLEOTIDE SEQUENCE [LARGE SCALE GENOMIC DNA]</scope>
    <source>
        <strain evidence="1 2">FXJ1.1311</strain>
    </source>
</reference>
<keyword evidence="2" id="KW-1185">Reference proteome</keyword>
<dbReference type="RefSeq" id="WP_146359561.1">
    <property type="nucleotide sequence ID" value="NZ_VOBR01000039.1"/>
</dbReference>
<dbReference type="AlphaFoldDB" id="A0A563EH01"/>
<proteinExistence type="predicted"/>
<evidence type="ECO:0000313" key="1">
    <source>
        <dbReference type="EMBL" id="TWP45730.1"/>
    </source>
</evidence>
<protein>
    <submittedName>
        <fullName evidence="1">Uncharacterized protein</fullName>
    </submittedName>
</protein>
<name>A0A563EH01_9PSEU</name>
<dbReference type="EMBL" id="VOBR01000039">
    <property type="protein sequence ID" value="TWP45730.1"/>
    <property type="molecule type" value="Genomic_DNA"/>
</dbReference>
<dbReference type="OrthoDB" id="3450751at2"/>
<dbReference type="Proteomes" id="UP000316639">
    <property type="component" value="Unassembled WGS sequence"/>
</dbReference>